<feature type="binding site" evidence="3">
    <location>
        <position position="57"/>
    </location>
    <ligand>
        <name>substrate</name>
    </ligand>
</feature>
<name>A0A7M3V934_9BACT</name>
<feature type="active site" description="Tele-phosphohistidine intermediate" evidence="2">
    <location>
        <position position="8"/>
    </location>
</feature>
<dbReference type="SUPFAM" id="SSF53254">
    <property type="entry name" value="Phosphoglycerate mutase-like"/>
    <property type="match status" value="1"/>
</dbReference>
<keyword evidence="5" id="KW-1185">Reference proteome</keyword>
<dbReference type="GO" id="GO:0043456">
    <property type="term" value="P:regulation of pentose-phosphate shunt"/>
    <property type="evidence" value="ECO:0007669"/>
    <property type="project" value="TreeGrafter"/>
</dbReference>
<dbReference type="GO" id="GO:0004331">
    <property type="term" value="F:fructose-2,6-bisphosphate 2-phosphatase activity"/>
    <property type="evidence" value="ECO:0007669"/>
    <property type="project" value="TreeGrafter"/>
</dbReference>
<gene>
    <name evidence="4" type="ORF">FJR03_00335</name>
</gene>
<accession>A0A7M3V934</accession>
<dbReference type="Pfam" id="PF00300">
    <property type="entry name" value="His_Phos_1"/>
    <property type="match status" value="1"/>
</dbReference>
<dbReference type="PIRSF" id="PIRSF000709">
    <property type="entry name" value="6PFK_2-Ptase"/>
    <property type="match status" value="1"/>
</dbReference>
<sequence length="178" mass="20608">MNLVLVRHSEVLEEYQGKYNGHIDIPLSKKGLEDAKELGEQLQSYDFDAIYCSDLTRTKETLAQFNLPIKPLYSKELREKSWGKHEGMSFEEIEASGIKYTTFSEWIEQLDGESVTEFTDRIENFFLSYLKKQKDLKTVLIVTHSGVIKTLLQILNNQTLEESFSKPIRYSSVTETLL</sequence>
<dbReference type="CDD" id="cd07067">
    <property type="entry name" value="HP_PGM_like"/>
    <property type="match status" value="1"/>
</dbReference>
<organism evidence="4 5">
    <name type="scientific">Sulfurimonas marina</name>
    <dbReference type="NCBI Taxonomy" id="2590551"/>
    <lineage>
        <taxon>Bacteria</taxon>
        <taxon>Pseudomonadati</taxon>
        <taxon>Campylobacterota</taxon>
        <taxon>Epsilonproteobacteria</taxon>
        <taxon>Campylobacterales</taxon>
        <taxon>Sulfurimonadaceae</taxon>
        <taxon>Sulfurimonas</taxon>
    </lineage>
</organism>
<dbReference type="AlphaFoldDB" id="A0A7M3V934"/>
<dbReference type="GO" id="GO:0005829">
    <property type="term" value="C:cytosol"/>
    <property type="evidence" value="ECO:0007669"/>
    <property type="project" value="TreeGrafter"/>
</dbReference>
<dbReference type="InterPro" id="IPR051695">
    <property type="entry name" value="Phosphoglycerate_Mutase"/>
</dbReference>
<evidence type="ECO:0000256" key="3">
    <source>
        <dbReference type="PIRSR" id="PIRSR613078-2"/>
    </source>
</evidence>
<keyword evidence="1" id="KW-0378">Hydrolase</keyword>
<dbReference type="KEGG" id="smax:FJR03_00335"/>
<dbReference type="PANTHER" id="PTHR46517:SF1">
    <property type="entry name" value="FRUCTOSE-2,6-BISPHOSPHATASE TIGAR"/>
    <property type="match status" value="1"/>
</dbReference>
<evidence type="ECO:0000256" key="2">
    <source>
        <dbReference type="PIRSR" id="PIRSR613078-1"/>
    </source>
</evidence>
<protein>
    <submittedName>
        <fullName evidence="4">Histidine phosphatase family protein</fullName>
    </submittedName>
</protein>
<dbReference type="SMART" id="SM00855">
    <property type="entry name" value="PGAM"/>
    <property type="match status" value="1"/>
</dbReference>
<reference evidence="4 5" key="1">
    <citation type="submission" date="2019-06" db="EMBL/GenBank/DDBJ databases">
        <title>Sulfurimonas gotlandica sp. nov., a chemoautotrophic and psychrotolerant epsilonproteobacterium isolated from a pelagic redoxcline, and an emended description of the genus Sulfurimonas.</title>
        <authorList>
            <person name="Wang S."/>
            <person name="Jiang L."/>
            <person name="Shao Z."/>
        </authorList>
    </citation>
    <scope>NUCLEOTIDE SEQUENCE [LARGE SCALE GENOMIC DNA]</scope>
    <source>
        <strain evidence="4 5">B2</strain>
    </source>
</reference>
<dbReference type="Gene3D" id="3.40.50.1240">
    <property type="entry name" value="Phosphoglycerate mutase-like"/>
    <property type="match status" value="1"/>
</dbReference>
<evidence type="ECO:0000256" key="1">
    <source>
        <dbReference type="ARBA" id="ARBA00022801"/>
    </source>
</evidence>
<dbReference type="Proteomes" id="UP000593910">
    <property type="component" value="Chromosome"/>
</dbReference>
<dbReference type="InterPro" id="IPR029033">
    <property type="entry name" value="His_PPase_superfam"/>
</dbReference>
<dbReference type="InterPro" id="IPR013078">
    <property type="entry name" value="His_Pase_superF_clade-1"/>
</dbReference>
<dbReference type="GO" id="GO:0045820">
    <property type="term" value="P:negative regulation of glycolytic process"/>
    <property type="evidence" value="ECO:0007669"/>
    <property type="project" value="TreeGrafter"/>
</dbReference>
<dbReference type="RefSeq" id="WP_193113699.1">
    <property type="nucleotide sequence ID" value="NZ_CP041165.1"/>
</dbReference>
<dbReference type="PANTHER" id="PTHR46517">
    <property type="entry name" value="FRUCTOSE-2,6-BISPHOSPHATASE TIGAR"/>
    <property type="match status" value="1"/>
</dbReference>
<dbReference type="EMBL" id="CP041165">
    <property type="protein sequence ID" value="QOP40267.1"/>
    <property type="molecule type" value="Genomic_DNA"/>
</dbReference>
<feature type="active site" description="Proton donor/acceptor" evidence="2">
    <location>
        <position position="79"/>
    </location>
</feature>
<evidence type="ECO:0000313" key="5">
    <source>
        <dbReference type="Proteomes" id="UP000593910"/>
    </source>
</evidence>
<proteinExistence type="predicted"/>
<evidence type="ECO:0000313" key="4">
    <source>
        <dbReference type="EMBL" id="QOP40267.1"/>
    </source>
</evidence>